<feature type="region of interest" description="Disordered" evidence="1">
    <location>
        <begin position="97"/>
        <end position="117"/>
    </location>
</feature>
<proteinExistence type="predicted"/>
<accession>A0A7J5TSU7</accession>
<evidence type="ECO:0000313" key="2">
    <source>
        <dbReference type="EMBL" id="KAB7726666.1"/>
    </source>
</evidence>
<evidence type="ECO:0000256" key="1">
    <source>
        <dbReference type="SAM" id="MobiDB-lite"/>
    </source>
</evidence>
<dbReference type="AlphaFoldDB" id="A0A7J5TSU7"/>
<protein>
    <submittedName>
        <fullName evidence="2">Uncharacterized protein</fullName>
    </submittedName>
</protein>
<dbReference type="EMBL" id="WELI01000014">
    <property type="protein sequence ID" value="KAB7726666.1"/>
    <property type="molecule type" value="Genomic_DNA"/>
</dbReference>
<organism evidence="2 3">
    <name type="scientific">Rudanella paleaurantiibacter</name>
    <dbReference type="NCBI Taxonomy" id="2614655"/>
    <lineage>
        <taxon>Bacteria</taxon>
        <taxon>Pseudomonadati</taxon>
        <taxon>Bacteroidota</taxon>
        <taxon>Cytophagia</taxon>
        <taxon>Cytophagales</taxon>
        <taxon>Cytophagaceae</taxon>
        <taxon>Rudanella</taxon>
    </lineage>
</organism>
<dbReference type="Proteomes" id="UP000488299">
    <property type="component" value="Unassembled WGS sequence"/>
</dbReference>
<keyword evidence="3" id="KW-1185">Reference proteome</keyword>
<name>A0A7J5TSU7_9BACT</name>
<evidence type="ECO:0000313" key="3">
    <source>
        <dbReference type="Proteomes" id="UP000488299"/>
    </source>
</evidence>
<dbReference type="RefSeq" id="WP_152126739.1">
    <property type="nucleotide sequence ID" value="NZ_WELI01000014.1"/>
</dbReference>
<sequence>MATGKGGRKEKSEEQQLTQVVKTTLTKTDLEGLQRAYKQQTTGQKISFAEYIRQQLLAKSDPKSGNEERSKLLSIQLELAEIGSQLGQILGKIRQQEGLTLPESDPDGGSETDSEKEQLQLRLAQNLDCVEATIKQISQWLYDCSPEKI</sequence>
<reference evidence="2 3" key="1">
    <citation type="submission" date="2019-10" db="EMBL/GenBank/DDBJ databases">
        <title>Rudanella paleaurantiibacter sp. nov., isolated from sludge.</title>
        <authorList>
            <person name="Xu S.Q."/>
        </authorList>
    </citation>
    <scope>NUCLEOTIDE SEQUENCE [LARGE SCALE GENOMIC DNA]</scope>
    <source>
        <strain evidence="2 3">HX-22-17</strain>
    </source>
</reference>
<gene>
    <name evidence="2" type="ORF">F5984_23855</name>
</gene>
<comment type="caution">
    <text evidence="2">The sequence shown here is derived from an EMBL/GenBank/DDBJ whole genome shotgun (WGS) entry which is preliminary data.</text>
</comment>